<keyword evidence="3 5" id="KW-0489">Methyltransferase</keyword>
<protein>
    <recommendedName>
        <fullName evidence="5">Protein-lysine N-methyltransferase RRG08_023749</fullName>
        <ecNumber evidence="5">2.1.1.-</ecNumber>
    </recommendedName>
</protein>
<comment type="similarity">
    <text evidence="5">Belongs to the class I-like SAM-binding methyltransferase superfamily. EFM5 family.</text>
</comment>
<proteinExistence type="inferred from homology"/>
<comment type="subcellular location">
    <subcellularLocation>
        <location evidence="1 5">Cytoplasm</location>
    </subcellularLocation>
</comment>
<dbReference type="EC" id="2.1.1.-" evidence="5"/>
<dbReference type="HAMAP" id="MF_03187">
    <property type="entry name" value="Methyltr_EFM5"/>
    <property type="match status" value="1"/>
</dbReference>
<dbReference type="InterPro" id="IPR041370">
    <property type="entry name" value="Mlase_EEF1AKMT1/ZCCHC4"/>
</dbReference>
<organism evidence="6 7">
    <name type="scientific">Elysia crispata</name>
    <name type="common">lettuce slug</name>
    <dbReference type="NCBI Taxonomy" id="231223"/>
    <lineage>
        <taxon>Eukaryota</taxon>
        <taxon>Metazoa</taxon>
        <taxon>Spiralia</taxon>
        <taxon>Lophotrochozoa</taxon>
        <taxon>Mollusca</taxon>
        <taxon>Gastropoda</taxon>
        <taxon>Heterobranchia</taxon>
        <taxon>Euthyneura</taxon>
        <taxon>Panpulmonata</taxon>
        <taxon>Sacoglossa</taxon>
        <taxon>Placobranchoidea</taxon>
        <taxon>Plakobranchidae</taxon>
        <taxon>Elysia</taxon>
    </lineage>
</organism>
<sequence>MSNSDSDDEPQLSAQALAALQEFYTEQRAEEEKLSEAFSGKVDTFQPKEDWQLSQFWYDDHTANILAKEALIVAGENGRIACVSSPTAYKRIREIKPKSVVAKCLEYDTRFEVFGEDFIFYDFNEPLKLDASLNKSFDLVIADPPYLSEECLCKTAITVKFLAKEKILLCTGAVMTDLAERLLQVKRCKFEPVHSNNLQNEFLCFTNYESKLMNS</sequence>
<evidence type="ECO:0000313" key="7">
    <source>
        <dbReference type="Proteomes" id="UP001283361"/>
    </source>
</evidence>
<keyword evidence="2 5" id="KW-0963">Cytoplasm</keyword>
<evidence type="ECO:0000313" key="6">
    <source>
        <dbReference type="EMBL" id="KAK3776396.1"/>
    </source>
</evidence>
<evidence type="ECO:0000256" key="3">
    <source>
        <dbReference type="ARBA" id="ARBA00022603"/>
    </source>
</evidence>
<accession>A0AAE0ZWW6</accession>
<dbReference type="GO" id="GO:0032259">
    <property type="term" value="P:methylation"/>
    <property type="evidence" value="ECO:0007669"/>
    <property type="project" value="UniProtKB-KW"/>
</dbReference>
<dbReference type="AlphaFoldDB" id="A0AAE0ZWW6"/>
<dbReference type="GO" id="GO:0003676">
    <property type="term" value="F:nucleic acid binding"/>
    <property type="evidence" value="ECO:0007669"/>
    <property type="project" value="InterPro"/>
</dbReference>
<name>A0AAE0ZWW6_9GAST</name>
<keyword evidence="4 5" id="KW-0808">Transferase</keyword>
<evidence type="ECO:0000256" key="1">
    <source>
        <dbReference type="ARBA" id="ARBA00004496"/>
    </source>
</evidence>
<dbReference type="PANTHER" id="PTHR13200">
    <property type="entry name" value="EEF1A LYSINE METHYLTRANSFERASE 1"/>
    <property type="match status" value="1"/>
</dbReference>
<evidence type="ECO:0000256" key="4">
    <source>
        <dbReference type="ARBA" id="ARBA00022679"/>
    </source>
</evidence>
<dbReference type="InterPro" id="IPR002052">
    <property type="entry name" value="DNA_methylase_N6_adenine_CS"/>
</dbReference>
<dbReference type="GO" id="GO:0005737">
    <property type="term" value="C:cytoplasm"/>
    <property type="evidence" value="ECO:0007669"/>
    <property type="project" value="UniProtKB-SubCell"/>
</dbReference>
<dbReference type="GO" id="GO:0016279">
    <property type="term" value="F:protein-lysine N-methyltransferase activity"/>
    <property type="evidence" value="ECO:0007669"/>
    <property type="project" value="UniProtKB-UniRule"/>
</dbReference>
<comment type="function">
    <text evidence="5">S-adenosyl-L-methionine-dependent protein-lysine N-methyltransferase that methylates elongation factor 1-alpha.</text>
</comment>
<evidence type="ECO:0000256" key="5">
    <source>
        <dbReference type="HAMAP-Rule" id="MF_03187"/>
    </source>
</evidence>
<dbReference type="PROSITE" id="PS00092">
    <property type="entry name" value="N6_MTASE"/>
    <property type="match status" value="1"/>
</dbReference>
<reference evidence="6" key="1">
    <citation type="journal article" date="2023" name="G3 (Bethesda)">
        <title>A reference genome for the long-term kleptoplast-retaining sea slug Elysia crispata morphotype clarki.</title>
        <authorList>
            <person name="Eastman K.E."/>
            <person name="Pendleton A.L."/>
            <person name="Shaikh M.A."/>
            <person name="Suttiyut T."/>
            <person name="Ogas R."/>
            <person name="Tomko P."/>
            <person name="Gavelis G."/>
            <person name="Widhalm J.R."/>
            <person name="Wisecaver J.H."/>
        </authorList>
    </citation>
    <scope>NUCLEOTIDE SEQUENCE</scope>
    <source>
        <strain evidence="6">ECLA1</strain>
    </source>
</reference>
<dbReference type="PANTHER" id="PTHR13200:SF0">
    <property type="entry name" value="EEF1A LYSINE METHYLTRANSFERASE 1"/>
    <property type="match status" value="1"/>
</dbReference>
<dbReference type="Proteomes" id="UP001283361">
    <property type="component" value="Unassembled WGS sequence"/>
</dbReference>
<dbReference type="EMBL" id="JAWDGP010003216">
    <property type="protein sequence ID" value="KAK3776396.1"/>
    <property type="molecule type" value="Genomic_DNA"/>
</dbReference>
<dbReference type="Pfam" id="PF10237">
    <property type="entry name" value="N6-adenineMlase"/>
    <property type="match status" value="1"/>
</dbReference>
<keyword evidence="7" id="KW-1185">Reference proteome</keyword>
<evidence type="ECO:0000256" key="2">
    <source>
        <dbReference type="ARBA" id="ARBA00022490"/>
    </source>
</evidence>
<comment type="caution">
    <text evidence="6">The sequence shown here is derived from an EMBL/GenBank/DDBJ whole genome shotgun (WGS) entry which is preliminary data.</text>
</comment>
<dbReference type="InterPro" id="IPR019369">
    <property type="entry name" value="Efm5/EEF1AKMT1"/>
</dbReference>
<gene>
    <name evidence="6" type="ORF">RRG08_023749</name>
</gene>